<dbReference type="Proteomes" id="UP000235653">
    <property type="component" value="Unassembled WGS sequence"/>
</dbReference>
<keyword evidence="1" id="KW-1133">Transmembrane helix</keyword>
<keyword evidence="3" id="KW-1185">Reference proteome</keyword>
<sequence length="112" mass="12443">MLTHVLEFISLGISLIAGVIIIYGVVIAIIRVAQEEWGQFEAGNDKLFNFEKIRYSLGSHLLLGIEFLIAADIMRTIVTPTLEQLAILGGLVIIRTILSYVLENEIKSQKSD</sequence>
<name>A0A2P5P6X5_9CHLR</name>
<feature type="transmembrane region" description="Helical" evidence="1">
    <location>
        <begin position="53"/>
        <end position="73"/>
    </location>
</feature>
<protein>
    <submittedName>
        <fullName evidence="2">DUF1622 domain-containing protein</fullName>
    </submittedName>
</protein>
<dbReference type="EMBL" id="JQAN02000010">
    <property type="protein sequence ID" value="PPD58047.1"/>
    <property type="molecule type" value="Genomic_DNA"/>
</dbReference>
<evidence type="ECO:0000313" key="3">
    <source>
        <dbReference type="Proteomes" id="UP000235653"/>
    </source>
</evidence>
<dbReference type="PANTHER" id="PTHR38468">
    <property type="entry name" value="SLL0939 PROTEIN"/>
    <property type="match status" value="1"/>
</dbReference>
<gene>
    <name evidence="2" type="ORF">JP09_007080</name>
</gene>
<organism evidence="2 3">
    <name type="scientific">Dehalogenimonas etheniformans</name>
    <dbReference type="NCBI Taxonomy" id="1536648"/>
    <lineage>
        <taxon>Bacteria</taxon>
        <taxon>Bacillati</taxon>
        <taxon>Chloroflexota</taxon>
        <taxon>Dehalococcoidia</taxon>
        <taxon>Dehalococcoidales</taxon>
        <taxon>Dehalococcoidaceae</taxon>
        <taxon>Dehalogenimonas</taxon>
    </lineage>
</organism>
<accession>A0A2P5P6X5</accession>
<keyword evidence="1" id="KW-0812">Transmembrane</keyword>
<evidence type="ECO:0000313" key="2">
    <source>
        <dbReference type="EMBL" id="PPD58047.1"/>
    </source>
</evidence>
<feature type="transmembrane region" description="Helical" evidence="1">
    <location>
        <begin position="12"/>
        <end position="33"/>
    </location>
</feature>
<feature type="transmembrane region" description="Helical" evidence="1">
    <location>
        <begin position="85"/>
        <end position="102"/>
    </location>
</feature>
<dbReference type="OrthoDB" id="9812897at2"/>
<dbReference type="PANTHER" id="PTHR38468:SF1">
    <property type="entry name" value="SLL0939 PROTEIN"/>
    <property type="match status" value="1"/>
</dbReference>
<proteinExistence type="predicted"/>
<evidence type="ECO:0000256" key="1">
    <source>
        <dbReference type="SAM" id="Phobius"/>
    </source>
</evidence>
<keyword evidence="1" id="KW-0472">Membrane</keyword>
<comment type="caution">
    <text evidence="2">The sequence shown here is derived from an EMBL/GenBank/DDBJ whole genome shotgun (WGS) entry which is preliminary data.</text>
</comment>
<dbReference type="Pfam" id="PF07784">
    <property type="entry name" value="DUF1622"/>
    <property type="match status" value="1"/>
</dbReference>
<dbReference type="InterPro" id="IPR012427">
    <property type="entry name" value="DUF1622"/>
</dbReference>
<dbReference type="AlphaFoldDB" id="A0A2P5P6X5"/>
<reference evidence="2 3" key="1">
    <citation type="journal article" date="2017" name="ISME J.">
        <title>Grape pomace compost harbors organohalide-respiring Dehalogenimonas species with novel reductive dehalogenase genes.</title>
        <authorList>
            <person name="Yang Y."/>
            <person name="Higgins S.A."/>
            <person name="Yan J."/>
            <person name="Simsir B."/>
            <person name="Chourey K."/>
            <person name="Iyer R."/>
            <person name="Hettich R.L."/>
            <person name="Baldwin B."/>
            <person name="Ogles D.M."/>
            <person name="Loffler F.E."/>
        </authorList>
    </citation>
    <scope>NUCLEOTIDE SEQUENCE [LARGE SCALE GENOMIC DNA]</scope>
    <source>
        <strain evidence="2 3">GP</strain>
    </source>
</reference>